<proteinExistence type="predicted"/>
<dbReference type="EMBL" id="CAWUON010000055">
    <property type="protein sequence ID" value="CAK7270122.1"/>
    <property type="molecule type" value="Genomic_DNA"/>
</dbReference>
<feature type="compositionally biased region" description="Polar residues" evidence="1">
    <location>
        <begin position="30"/>
        <end position="39"/>
    </location>
</feature>
<accession>A0ABP0DT24</accession>
<evidence type="ECO:0000313" key="3">
    <source>
        <dbReference type="Proteomes" id="UP001642502"/>
    </source>
</evidence>
<name>A0ABP0DT24_9PEZI</name>
<feature type="compositionally biased region" description="Low complexity" evidence="1">
    <location>
        <begin position="10"/>
        <end position="29"/>
    </location>
</feature>
<sequence>MNGATSTVDTPPSSTQTAASTSEAAQASAINGSASNTGSLKKRKMDIKPIITTEDQELQKSKCRREGRKSFARKN</sequence>
<feature type="compositionally biased region" description="Basic residues" evidence="1">
    <location>
        <begin position="61"/>
        <end position="75"/>
    </location>
</feature>
<evidence type="ECO:0000256" key="1">
    <source>
        <dbReference type="SAM" id="MobiDB-lite"/>
    </source>
</evidence>
<organism evidence="2 3">
    <name type="scientific">Sporothrix epigloea</name>
    <dbReference type="NCBI Taxonomy" id="1892477"/>
    <lineage>
        <taxon>Eukaryota</taxon>
        <taxon>Fungi</taxon>
        <taxon>Dikarya</taxon>
        <taxon>Ascomycota</taxon>
        <taxon>Pezizomycotina</taxon>
        <taxon>Sordariomycetes</taxon>
        <taxon>Sordariomycetidae</taxon>
        <taxon>Ophiostomatales</taxon>
        <taxon>Ophiostomataceae</taxon>
        <taxon>Sporothrix</taxon>
    </lineage>
</organism>
<comment type="caution">
    <text evidence="2">The sequence shown here is derived from an EMBL/GenBank/DDBJ whole genome shotgun (WGS) entry which is preliminary data.</text>
</comment>
<keyword evidence="3" id="KW-1185">Reference proteome</keyword>
<dbReference type="Proteomes" id="UP001642502">
    <property type="component" value="Unassembled WGS sequence"/>
</dbReference>
<protein>
    <submittedName>
        <fullName evidence="2">Uncharacterized protein</fullName>
    </submittedName>
</protein>
<gene>
    <name evidence="2" type="ORF">SEPCBS119000_003926</name>
</gene>
<reference evidence="2 3" key="1">
    <citation type="submission" date="2024-01" db="EMBL/GenBank/DDBJ databases">
        <authorList>
            <person name="Allen C."/>
            <person name="Tagirdzhanova G."/>
        </authorList>
    </citation>
    <scope>NUCLEOTIDE SEQUENCE [LARGE SCALE GENOMIC DNA]</scope>
    <source>
        <strain evidence="2 3">CBS 119000</strain>
    </source>
</reference>
<evidence type="ECO:0000313" key="2">
    <source>
        <dbReference type="EMBL" id="CAK7270122.1"/>
    </source>
</evidence>
<feature type="region of interest" description="Disordered" evidence="1">
    <location>
        <begin position="1"/>
        <end position="75"/>
    </location>
</feature>